<sequence length="50" mass="5531">LFSVLKGHLSMDRLTKRGIDKAFNDIMICLITFLAGTIVQLKDKALPNVA</sequence>
<name>A0A1I2ZQG7_9FIRM</name>
<dbReference type="AlphaFoldDB" id="A0A1I2ZQG7"/>
<accession>A0A1I2ZQG7</accession>
<dbReference type="EMBL" id="FOOX01000035">
    <property type="protein sequence ID" value="SFH40122.1"/>
    <property type="molecule type" value="Genomic_DNA"/>
</dbReference>
<dbReference type="Proteomes" id="UP000199337">
    <property type="component" value="Unassembled WGS sequence"/>
</dbReference>
<organism evidence="1 2">
    <name type="scientific">Desulfotruncus arcticus DSM 17038</name>
    <dbReference type="NCBI Taxonomy" id="1121424"/>
    <lineage>
        <taxon>Bacteria</taxon>
        <taxon>Bacillati</taxon>
        <taxon>Bacillota</taxon>
        <taxon>Clostridia</taxon>
        <taxon>Eubacteriales</taxon>
        <taxon>Desulfallaceae</taxon>
        <taxon>Desulfotruncus</taxon>
    </lineage>
</organism>
<protein>
    <submittedName>
        <fullName evidence="1">Uncharacterized protein</fullName>
    </submittedName>
</protein>
<gene>
    <name evidence="1" type="ORF">SAMN05660649_05077</name>
</gene>
<proteinExistence type="predicted"/>
<reference evidence="2" key="1">
    <citation type="submission" date="2016-10" db="EMBL/GenBank/DDBJ databases">
        <authorList>
            <person name="Varghese N."/>
            <person name="Submissions S."/>
        </authorList>
    </citation>
    <scope>NUCLEOTIDE SEQUENCE [LARGE SCALE GENOMIC DNA]</scope>
    <source>
        <strain evidence="2">DSM 17038</strain>
    </source>
</reference>
<evidence type="ECO:0000313" key="1">
    <source>
        <dbReference type="EMBL" id="SFH40122.1"/>
    </source>
</evidence>
<keyword evidence="2" id="KW-1185">Reference proteome</keyword>
<evidence type="ECO:0000313" key="2">
    <source>
        <dbReference type="Proteomes" id="UP000199337"/>
    </source>
</evidence>
<feature type="non-terminal residue" evidence="1">
    <location>
        <position position="1"/>
    </location>
</feature>